<reference evidence="1" key="1">
    <citation type="journal article" date="2022" name="Int. J. Syst. Evol. Microbiol.">
        <title>Granulimonas faecalis gen. nov., sp. nov., and Leptogranulimonas caecicola gen. nov., sp. nov., novel lactate-producing Atopobiaceae bacteria isolated from mouse intestines, and an emended description of the family Atopobiaceae.</title>
        <authorList>
            <person name="Morinaga K."/>
            <person name="Kusada H."/>
            <person name="Sakamoto S."/>
            <person name="Murakami T."/>
            <person name="Toyoda A."/>
            <person name="Mori H."/>
            <person name="Meng X.Y."/>
            <person name="Takashino M."/>
            <person name="Murotomi K."/>
            <person name="Tamaki H."/>
        </authorList>
    </citation>
    <scope>NUCLEOTIDE SEQUENCE</scope>
    <source>
        <strain evidence="1">OPF53</strain>
    </source>
</reference>
<sequence length="345" mass="37713">MALIVHDWCARAAYLSGITLAPVPDEEAAIALASATANMRDMDGAPALDALSRWEPSFRPVVNGARRRPENEPLPIPCLVGTDAARRHGGSIGCRRWGVGLPHGALVRLDDPSDPPELGVFAPSPAFHWLLRTRGLGFGQALLLGCELCGTYSMAPQGMRRRPGPLTTPGEVADLLASVPDGARHVSTARSAAPHLLDGCASPREAATVLYASLPARRGGYGLPEPQRNHPVALNARARALLPAKRAIYLDLAWPESHLAVEYDSHGHEEGMRPLEDKDRLVAAAHMGFEILPLTPNMADRRERLDAFMEEVADRLGVRQRPLCRSTLERRARLHRELFTPWNLW</sequence>
<evidence type="ECO:0000313" key="1">
    <source>
        <dbReference type="EMBL" id="GJM55586.1"/>
    </source>
</evidence>
<organism evidence="1 2">
    <name type="scientific">Granulimonas faecalis</name>
    <dbReference type="NCBI Taxonomy" id="2894155"/>
    <lineage>
        <taxon>Bacteria</taxon>
        <taxon>Bacillati</taxon>
        <taxon>Actinomycetota</taxon>
        <taxon>Coriobacteriia</taxon>
        <taxon>Coriobacteriales</taxon>
        <taxon>Kribbibacteriaceae</taxon>
        <taxon>Granulimonas</taxon>
    </lineage>
</organism>
<evidence type="ECO:0000313" key="2">
    <source>
        <dbReference type="Proteomes" id="UP001055025"/>
    </source>
</evidence>
<dbReference type="AlphaFoldDB" id="A0AAV5B513"/>
<accession>A0AAV5B513</accession>
<keyword evidence="2" id="KW-1185">Reference proteome</keyword>
<name>A0AAV5B513_9ACTN</name>
<gene>
    <name evidence="1" type="ORF">ATOP_12410</name>
</gene>
<dbReference type="EMBL" id="BQKC01000001">
    <property type="protein sequence ID" value="GJM55586.1"/>
    <property type="molecule type" value="Genomic_DNA"/>
</dbReference>
<dbReference type="Proteomes" id="UP001055025">
    <property type="component" value="Unassembled WGS sequence"/>
</dbReference>
<protein>
    <recommendedName>
        <fullName evidence="3">DUF559 domain-containing protein</fullName>
    </recommendedName>
</protein>
<comment type="caution">
    <text evidence="1">The sequence shown here is derived from an EMBL/GenBank/DDBJ whole genome shotgun (WGS) entry which is preliminary data.</text>
</comment>
<proteinExistence type="predicted"/>
<dbReference type="RefSeq" id="WP_265590848.1">
    <property type="nucleotide sequence ID" value="NZ_BQKC01000001.1"/>
</dbReference>
<evidence type="ECO:0008006" key="3">
    <source>
        <dbReference type="Google" id="ProtNLM"/>
    </source>
</evidence>